<comment type="caution">
    <text evidence="3">The sequence shown here is derived from an EMBL/GenBank/DDBJ whole genome shotgun (WGS) entry which is preliminary data.</text>
</comment>
<proteinExistence type="predicted"/>
<feature type="domain" description="SWIM-type" evidence="2">
    <location>
        <begin position="68"/>
        <end position="101"/>
    </location>
</feature>
<keyword evidence="4" id="KW-1185">Reference proteome</keyword>
<evidence type="ECO:0000313" key="3">
    <source>
        <dbReference type="EMBL" id="OCA88865.1"/>
    </source>
</evidence>
<keyword evidence="1" id="KW-0862">Zinc</keyword>
<evidence type="ECO:0000259" key="2">
    <source>
        <dbReference type="PROSITE" id="PS50966"/>
    </source>
</evidence>
<gene>
    <name evidence="3" type="ORF">A8F95_05370</name>
</gene>
<dbReference type="AlphaFoldDB" id="A0A1B9AY14"/>
<keyword evidence="1" id="KW-0863">Zinc-finger</keyword>
<name>A0A1B9AY14_9BACI</name>
<protein>
    <recommendedName>
        <fullName evidence="2">SWIM-type domain-containing protein</fullName>
    </recommendedName>
</protein>
<evidence type="ECO:0000313" key="4">
    <source>
        <dbReference type="Proteomes" id="UP000092578"/>
    </source>
</evidence>
<dbReference type="Proteomes" id="UP000092578">
    <property type="component" value="Unassembled WGS sequence"/>
</dbReference>
<organism evidence="3 4">
    <name type="scientific">Pseudobacillus wudalianchiensis</name>
    <dbReference type="NCBI Taxonomy" id="1743143"/>
    <lineage>
        <taxon>Bacteria</taxon>
        <taxon>Bacillati</taxon>
        <taxon>Bacillota</taxon>
        <taxon>Bacilli</taxon>
        <taxon>Bacillales</taxon>
        <taxon>Bacillaceae</taxon>
        <taxon>Pseudobacillus</taxon>
    </lineage>
</organism>
<dbReference type="GO" id="GO:0008270">
    <property type="term" value="F:zinc ion binding"/>
    <property type="evidence" value="ECO:0007669"/>
    <property type="project" value="UniProtKB-KW"/>
</dbReference>
<dbReference type="RefSeq" id="WP_065410177.1">
    <property type="nucleotide sequence ID" value="NZ_MAYT01000012.1"/>
</dbReference>
<dbReference type="PROSITE" id="PS50966">
    <property type="entry name" value="ZF_SWIM"/>
    <property type="match status" value="1"/>
</dbReference>
<sequence>MSVESAALEKQLDAFWADLQTTFNPALSRNKAIMELGFRLYSNEQAALRHMSTGLVSGSVIQADSELFQVYLDLSSPHLSSCTCTQDQWCAHQLALFFAACQDTSKSAYDFFNDWQKIPHNPAAIPGVMRASDLLKTTIAADDGPDAWIKRIEHAAQERLSARSVQKNPYIVEYEGRHVHEHLLKQRPAKREWQPLYELYVSFGLLSFITELFSETTISKELLHRACSSFLFYIVEEAADAAEDIGMHALPFEFDPYIHYLRQESSSLLARKNHVFTAQRIDLYRQLWTALFKREAWRKEERMRLQALLEEKQELTVSIGYLHHLYLADELDSFTAFAKSLPDTGVDLYLFWLIDAFNTKQYEKARMLIRIVDQKLEGYLEQLEQGGSMQSRRFVHWFLTYIDADWLMEKEPLLYKSLLERMLPYSYSELSFYFLQTEQYREWVELQLWMDSELPELDRNGLKEAAKQAPHEVLPLYHHGILRLIEERNRASYKKAVRYLKRLRTLYKKLKRTDRWDMYIHSLLETKKRLRAFQEECRKGQLTDA</sequence>
<reference evidence="4" key="1">
    <citation type="submission" date="2016-05" db="EMBL/GenBank/DDBJ databases">
        <authorList>
            <person name="Liu B."/>
            <person name="Wang J."/>
            <person name="Zhu Y."/>
            <person name="Liu G."/>
            <person name="Chen Q."/>
            <person name="Chen Z."/>
            <person name="Lan J."/>
            <person name="Che J."/>
            <person name="Ge C."/>
            <person name="Shi H."/>
            <person name="Pan Z."/>
            <person name="Liu X."/>
        </authorList>
    </citation>
    <scope>NUCLEOTIDE SEQUENCE [LARGE SCALE GENOMIC DNA]</scope>
    <source>
        <strain evidence="4">FJAT-27215</strain>
    </source>
</reference>
<dbReference type="EMBL" id="MAYT01000012">
    <property type="protein sequence ID" value="OCA88865.1"/>
    <property type="molecule type" value="Genomic_DNA"/>
</dbReference>
<accession>A0A1B9AY14</accession>
<dbReference type="InterPro" id="IPR007527">
    <property type="entry name" value="Znf_SWIM"/>
</dbReference>
<evidence type="ECO:0000256" key="1">
    <source>
        <dbReference type="PROSITE-ProRule" id="PRU00325"/>
    </source>
</evidence>
<keyword evidence="1" id="KW-0479">Metal-binding</keyword>